<dbReference type="GO" id="GO:0000287">
    <property type="term" value="F:magnesium ion binding"/>
    <property type="evidence" value="ECO:0007669"/>
    <property type="project" value="InterPro"/>
</dbReference>
<dbReference type="PANTHER" id="PTHR42704:SF17">
    <property type="entry name" value="RIBULOSE BISPHOSPHATE CARBOXYLASE LARGE CHAIN"/>
    <property type="match status" value="1"/>
</dbReference>
<gene>
    <name evidence="2" type="ORF">LCGC14_2866100</name>
</gene>
<feature type="domain" description="Ribulose bisphosphate carboxylase large subunit C-terminal" evidence="1">
    <location>
        <begin position="25"/>
        <end position="314"/>
    </location>
</feature>
<dbReference type="InterPro" id="IPR036376">
    <property type="entry name" value="RuBisCO_lsu_C_sf"/>
</dbReference>
<dbReference type="EMBL" id="LAZR01055516">
    <property type="protein sequence ID" value="KKK76196.1"/>
    <property type="molecule type" value="Genomic_DNA"/>
</dbReference>
<dbReference type="Gene3D" id="3.20.20.110">
    <property type="entry name" value="Ribulose bisphosphate carboxylase, large subunit, C-terminal domain"/>
    <property type="match status" value="1"/>
</dbReference>
<organism evidence="2">
    <name type="scientific">marine sediment metagenome</name>
    <dbReference type="NCBI Taxonomy" id="412755"/>
    <lineage>
        <taxon>unclassified sequences</taxon>
        <taxon>metagenomes</taxon>
        <taxon>ecological metagenomes</taxon>
    </lineage>
</organism>
<reference evidence="2" key="1">
    <citation type="journal article" date="2015" name="Nature">
        <title>Complex archaea that bridge the gap between prokaryotes and eukaryotes.</title>
        <authorList>
            <person name="Spang A."/>
            <person name="Saw J.H."/>
            <person name="Jorgensen S.L."/>
            <person name="Zaremba-Niedzwiedzka K."/>
            <person name="Martijn J."/>
            <person name="Lind A.E."/>
            <person name="van Eijk R."/>
            <person name="Schleper C."/>
            <person name="Guy L."/>
            <person name="Ettema T.J."/>
        </authorList>
    </citation>
    <scope>NUCLEOTIDE SEQUENCE</scope>
</reference>
<comment type="caution">
    <text evidence="2">The sequence shown here is derived from an EMBL/GenBank/DDBJ whole genome shotgun (WGS) entry which is preliminary data.</text>
</comment>
<dbReference type="SFLD" id="SFLDS00014">
    <property type="entry name" value="RuBisCO"/>
    <property type="match status" value="1"/>
</dbReference>
<protein>
    <recommendedName>
        <fullName evidence="1">Ribulose bisphosphate carboxylase large subunit C-terminal domain-containing protein</fullName>
    </recommendedName>
</protein>
<name>A0A0F9AVF9_9ZZZZ</name>
<dbReference type="GO" id="GO:0016984">
    <property type="term" value="F:ribulose-bisphosphate carboxylase activity"/>
    <property type="evidence" value="ECO:0007669"/>
    <property type="project" value="InterPro"/>
</dbReference>
<evidence type="ECO:0000259" key="1">
    <source>
        <dbReference type="Pfam" id="PF00016"/>
    </source>
</evidence>
<dbReference type="InterPro" id="IPR033966">
    <property type="entry name" value="RuBisCO"/>
</dbReference>
<dbReference type="AlphaFoldDB" id="A0A0F9AVF9"/>
<evidence type="ECO:0000313" key="2">
    <source>
        <dbReference type="EMBL" id="KKK76196.1"/>
    </source>
</evidence>
<dbReference type="PANTHER" id="PTHR42704">
    <property type="entry name" value="RIBULOSE BISPHOSPHATE CARBOXYLASE"/>
    <property type="match status" value="1"/>
</dbReference>
<sequence>MIDASIPEAFLKENPGPNMGTESISKILKKKEGPLTATVPKPKIGMTVEQHCKVAEDAWSGGIDVIKDDENLTDQAFNRFKLRVEKMSKIREKIESDTGDIKEAFINVTAETDEMKNRIKILHENGFRYFMIDVVTCGFSAVQTVRKLAKDYDMSIHAHRAMHAAFTKHYTHGISMYFLAKLQRLIGVDNLHIGTVVGKLDSPKQDVLDMIDLLLNKSVKERELTILNQEWGNLKPTMPVASGGLHPGTLPEVMKIYNTLDMAVQIGGGIHGHPDGTHAGAKACIQAIEAYKSGYALEEYAKTKPELKKALDRWGIMTPV</sequence>
<dbReference type="Pfam" id="PF00016">
    <property type="entry name" value="RuBisCO_large"/>
    <property type="match status" value="1"/>
</dbReference>
<accession>A0A0F9AVF9</accession>
<dbReference type="SUPFAM" id="SSF51649">
    <property type="entry name" value="RuBisCo, C-terminal domain"/>
    <property type="match status" value="1"/>
</dbReference>
<dbReference type="SFLD" id="SFLDG00301">
    <property type="entry name" value="RuBisCO-like_proteins"/>
    <property type="match status" value="1"/>
</dbReference>
<proteinExistence type="predicted"/>
<dbReference type="InterPro" id="IPR000685">
    <property type="entry name" value="RuBisCO_lsu_C"/>
</dbReference>